<accession>A0A1M5VJA4</accession>
<organism evidence="2 3">
    <name type="scientific">Sporobacter termitidis DSM 10068</name>
    <dbReference type="NCBI Taxonomy" id="1123282"/>
    <lineage>
        <taxon>Bacteria</taxon>
        <taxon>Bacillati</taxon>
        <taxon>Bacillota</taxon>
        <taxon>Clostridia</taxon>
        <taxon>Eubacteriales</taxon>
        <taxon>Oscillospiraceae</taxon>
        <taxon>Sporobacter</taxon>
    </lineage>
</organism>
<dbReference type="PROSITE" id="PS51257">
    <property type="entry name" value="PROKAR_LIPOPROTEIN"/>
    <property type="match status" value="1"/>
</dbReference>
<evidence type="ECO:0000313" key="2">
    <source>
        <dbReference type="EMBL" id="SHH75144.1"/>
    </source>
</evidence>
<proteinExistence type="predicted"/>
<gene>
    <name evidence="2" type="ORF">SAMN02745823_00852</name>
</gene>
<feature type="signal peptide" evidence="1">
    <location>
        <begin position="1"/>
        <end position="19"/>
    </location>
</feature>
<sequence length="202" mass="21732">MKKTILVLALSVLLLAACSAETTQNSKEAYIEKLPLTAAEQELVNLLNNGGNASIYHYAVNEDVKSLKIYLDVYQDGTLLDRKLSGAVGLNAAEGKMAVLPDQSSNTAFHLSIVTGSGGAYFNLQNALDVGALSQIDVPSNGPQAGIKATDTYALFARLFCKPESMFVYADTLSNPDRLKAYSYAYIISCEFSSDRLDSQSP</sequence>
<feature type="chain" id="PRO_5039091756" description="Lipoprotein" evidence="1">
    <location>
        <begin position="20"/>
        <end position="202"/>
    </location>
</feature>
<dbReference type="AlphaFoldDB" id="A0A1M5VJA4"/>
<evidence type="ECO:0000256" key="1">
    <source>
        <dbReference type="SAM" id="SignalP"/>
    </source>
</evidence>
<dbReference type="STRING" id="1123282.SAMN02745823_00852"/>
<evidence type="ECO:0008006" key="4">
    <source>
        <dbReference type="Google" id="ProtNLM"/>
    </source>
</evidence>
<evidence type="ECO:0000313" key="3">
    <source>
        <dbReference type="Proteomes" id="UP000183995"/>
    </source>
</evidence>
<keyword evidence="1" id="KW-0732">Signal</keyword>
<name>A0A1M5VJA4_9FIRM</name>
<keyword evidence="3" id="KW-1185">Reference proteome</keyword>
<reference evidence="2 3" key="1">
    <citation type="submission" date="2016-11" db="EMBL/GenBank/DDBJ databases">
        <authorList>
            <person name="Jaros S."/>
            <person name="Januszkiewicz K."/>
            <person name="Wedrychowicz H."/>
        </authorList>
    </citation>
    <scope>NUCLEOTIDE SEQUENCE [LARGE SCALE GENOMIC DNA]</scope>
    <source>
        <strain evidence="2 3">DSM 10068</strain>
    </source>
</reference>
<dbReference type="RefSeq" id="WP_073076416.1">
    <property type="nucleotide sequence ID" value="NZ_FQXV01000002.1"/>
</dbReference>
<protein>
    <recommendedName>
        <fullName evidence="4">Lipoprotein</fullName>
    </recommendedName>
</protein>
<dbReference type="Proteomes" id="UP000183995">
    <property type="component" value="Unassembled WGS sequence"/>
</dbReference>
<dbReference type="EMBL" id="FQXV01000002">
    <property type="protein sequence ID" value="SHH75144.1"/>
    <property type="molecule type" value="Genomic_DNA"/>
</dbReference>